<dbReference type="Pfam" id="PF00156">
    <property type="entry name" value="Pribosyltran"/>
    <property type="match status" value="1"/>
</dbReference>
<dbReference type="CDD" id="cd06223">
    <property type="entry name" value="PRTases_typeI"/>
    <property type="match status" value="1"/>
</dbReference>
<dbReference type="NCBIfam" id="NF006671">
    <property type="entry name" value="PRK09219.1"/>
    <property type="match status" value="1"/>
</dbReference>
<dbReference type="SUPFAM" id="SSF53271">
    <property type="entry name" value="PRTase-like"/>
    <property type="match status" value="1"/>
</dbReference>
<dbReference type="EMBL" id="VSSQ01011773">
    <property type="protein sequence ID" value="MPM47678.1"/>
    <property type="molecule type" value="Genomic_DNA"/>
</dbReference>
<keyword evidence="3 6" id="KW-0808">Transferase</keyword>
<comment type="caution">
    <text evidence="6">The sequence shown here is derived from an EMBL/GenBank/DDBJ whole genome shotgun (WGS) entry which is preliminary data.</text>
</comment>
<evidence type="ECO:0000256" key="1">
    <source>
        <dbReference type="ARBA" id="ARBA00022490"/>
    </source>
</evidence>
<dbReference type="PANTHER" id="PTHR43864">
    <property type="entry name" value="HYPOXANTHINE/GUANINE PHOSPHORIBOSYLTRANSFERASE"/>
    <property type="match status" value="1"/>
</dbReference>
<keyword evidence="2 6" id="KW-0328">Glycosyltransferase</keyword>
<evidence type="ECO:0000256" key="3">
    <source>
        <dbReference type="ARBA" id="ARBA00022679"/>
    </source>
</evidence>
<keyword evidence="1" id="KW-0963">Cytoplasm</keyword>
<dbReference type="InterPro" id="IPR029057">
    <property type="entry name" value="PRTase-like"/>
</dbReference>
<name>A0A645A4Q8_9ZZZZ</name>
<dbReference type="AlphaFoldDB" id="A0A645A4Q8"/>
<proteinExistence type="inferred from homology"/>
<dbReference type="Gene3D" id="3.40.50.2020">
    <property type="match status" value="1"/>
</dbReference>
<dbReference type="InterPro" id="IPR010079">
    <property type="entry name" value="Xanthine_PRibTrfase"/>
</dbReference>
<dbReference type="InterPro" id="IPR050118">
    <property type="entry name" value="Pur/Pyrimidine_PRTase"/>
</dbReference>
<evidence type="ECO:0000256" key="4">
    <source>
        <dbReference type="ARBA" id="ARBA00022726"/>
    </source>
</evidence>
<dbReference type="GO" id="GO:0006166">
    <property type="term" value="P:purine ribonucleoside salvage"/>
    <property type="evidence" value="ECO:0007669"/>
    <property type="project" value="UniProtKB-KW"/>
</dbReference>
<sequence length="193" mass="21291">MQQLQERIVREGKVLPGNIIKVDGFLNHRVDTKLMQYIADEFAKHFDVSKVTLVLTAEASGIALATVCAARYGVPMVFAKKAKSDNIEGGLFRSDIFSYTYKKKVTQLVSKEWLHAEDKVLIVDDFLANGEALRGLCEIVEQAGAELIGIGVAIEKGFQGGGDRLRQAGYDLKSLAIIERADTTGIEFREDEP</sequence>
<gene>
    <name evidence="6" type="primary">xpt_12</name>
    <name evidence="6" type="ORF">SDC9_94390</name>
</gene>
<organism evidence="6">
    <name type="scientific">bioreactor metagenome</name>
    <dbReference type="NCBI Taxonomy" id="1076179"/>
    <lineage>
        <taxon>unclassified sequences</taxon>
        <taxon>metagenomes</taxon>
        <taxon>ecological metagenomes</taxon>
    </lineage>
</organism>
<dbReference type="NCBIfam" id="TIGR01744">
    <property type="entry name" value="XPRTase"/>
    <property type="match status" value="1"/>
</dbReference>
<evidence type="ECO:0000313" key="6">
    <source>
        <dbReference type="EMBL" id="MPM47678.1"/>
    </source>
</evidence>
<dbReference type="HAMAP" id="MF_01184">
    <property type="entry name" value="XPRTase"/>
    <property type="match status" value="1"/>
</dbReference>
<dbReference type="GO" id="GO:0000310">
    <property type="term" value="F:xanthine phosphoribosyltransferase activity"/>
    <property type="evidence" value="ECO:0007669"/>
    <property type="project" value="UniProtKB-EC"/>
</dbReference>
<dbReference type="EC" id="2.4.2.22" evidence="6"/>
<dbReference type="PANTHER" id="PTHR43864:SF1">
    <property type="entry name" value="XANTHINE PHOSPHORIBOSYLTRANSFERASE"/>
    <property type="match status" value="1"/>
</dbReference>
<evidence type="ECO:0000256" key="2">
    <source>
        <dbReference type="ARBA" id="ARBA00022676"/>
    </source>
</evidence>
<evidence type="ECO:0000259" key="5">
    <source>
        <dbReference type="Pfam" id="PF00156"/>
    </source>
</evidence>
<dbReference type="InterPro" id="IPR000836">
    <property type="entry name" value="PRTase_dom"/>
</dbReference>
<feature type="domain" description="Phosphoribosyltransferase" evidence="5">
    <location>
        <begin position="45"/>
        <end position="157"/>
    </location>
</feature>
<protein>
    <submittedName>
        <fullName evidence="6">Xanthine phosphoribosyltransferase</fullName>
        <ecNumber evidence="6">2.4.2.22</ecNumber>
    </submittedName>
</protein>
<keyword evidence="4" id="KW-0660">Purine salvage</keyword>
<reference evidence="6" key="1">
    <citation type="submission" date="2019-08" db="EMBL/GenBank/DDBJ databases">
        <authorList>
            <person name="Kucharzyk K."/>
            <person name="Murdoch R.W."/>
            <person name="Higgins S."/>
            <person name="Loffler F."/>
        </authorList>
    </citation>
    <scope>NUCLEOTIDE SEQUENCE</scope>
</reference>
<dbReference type="GO" id="GO:0046110">
    <property type="term" value="P:xanthine metabolic process"/>
    <property type="evidence" value="ECO:0007669"/>
    <property type="project" value="InterPro"/>
</dbReference>
<accession>A0A645A4Q8</accession>